<dbReference type="InterPro" id="IPR052519">
    <property type="entry name" value="Euk-type_GlcNAc_Kinase"/>
</dbReference>
<dbReference type="SUPFAM" id="SSF53067">
    <property type="entry name" value="Actin-like ATPase domain"/>
    <property type="match status" value="2"/>
</dbReference>
<dbReference type="RefSeq" id="WP_035454375.1">
    <property type="nucleotide sequence ID" value="NZ_AZGA01000087.1"/>
</dbReference>
<dbReference type="PATRIC" id="fig|1423734.3.peg.1513"/>
<proteinExistence type="predicted"/>
<accession>X0PFY0</accession>
<evidence type="ECO:0000313" key="3">
    <source>
        <dbReference type="Proteomes" id="UP000051236"/>
    </source>
</evidence>
<dbReference type="PANTHER" id="PTHR43190:SF3">
    <property type="entry name" value="N-ACETYL-D-GLUCOSAMINE KINASE"/>
    <property type="match status" value="1"/>
</dbReference>
<evidence type="ECO:0000313" key="2">
    <source>
        <dbReference type="EMBL" id="KRM30934.1"/>
    </source>
</evidence>
<gene>
    <name evidence="2" type="ORF">FC83_GL001495</name>
</gene>
<reference evidence="2 3" key="1">
    <citation type="journal article" date="2015" name="Genome Announc.">
        <title>Expanding the biotechnology potential of lactobacilli through comparative genomics of 213 strains and associated genera.</title>
        <authorList>
            <person name="Sun Z."/>
            <person name="Harris H.M."/>
            <person name="McCann A."/>
            <person name="Guo C."/>
            <person name="Argimon S."/>
            <person name="Zhang W."/>
            <person name="Yang X."/>
            <person name="Jeffery I.B."/>
            <person name="Cooney J.C."/>
            <person name="Kagawa T.F."/>
            <person name="Liu W."/>
            <person name="Song Y."/>
            <person name="Salvetti E."/>
            <person name="Wrobel A."/>
            <person name="Rasinkangas P."/>
            <person name="Parkhill J."/>
            <person name="Rea M.C."/>
            <person name="O'Sullivan O."/>
            <person name="Ritari J."/>
            <person name="Douillard F.P."/>
            <person name="Paul Ross R."/>
            <person name="Yang R."/>
            <person name="Briner A.E."/>
            <person name="Felis G.E."/>
            <person name="de Vos W.M."/>
            <person name="Barrangou R."/>
            <person name="Klaenhammer T.R."/>
            <person name="Caufield P.W."/>
            <person name="Cui Y."/>
            <person name="Zhang H."/>
            <person name="O'Toole P.W."/>
        </authorList>
    </citation>
    <scope>NUCLEOTIDE SEQUENCE [LARGE SCALE GENOMIC DNA]</scope>
    <source>
        <strain evidence="2 3">DSM 18527</strain>
    </source>
</reference>
<dbReference type="GO" id="GO:0016301">
    <property type="term" value="F:kinase activity"/>
    <property type="evidence" value="ECO:0007669"/>
    <property type="project" value="UniProtKB-KW"/>
</dbReference>
<feature type="domain" description="ATPase BadF/BadG/BcrA/BcrD type" evidence="1">
    <location>
        <begin position="9"/>
        <end position="296"/>
    </location>
</feature>
<evidence type="ECO:0000259" key="1">
    <source>
        <dbReference type="Pfam" id="PF01869"/>
    </source>
</evidence>
<dbReference type="EMBL" id="AZGA01000087">
    <property type="protein sequence ID" value="KRM30934.1"/>
    <property type="molecule type" value="Genomic_DNA"/>
</dbReference>
<dbReference type="PANTHER" id="PTHR43190">
    <property type="entry name" value="N-ACETYL-D-GLUCOSAMINE KINASE"/>
    <property type="match status" value="1"/>
</dbReference>
<organism evidence="2 3">
    <name type="scientific">Agrilactobacillus composti DSM 18527 = JCM 14202</name>
    <dbReference type="NCBI Taxonomy" id="1423734"/>
    <lineage>
        <taxon>Bacteria</taxon>
        <taxon>Bacillati</taxon>
        <taxon>Bacillota</taxon>
        <taxon>Bacilli</taxon>
        <taxon>Lactobacillales</taxon>
        <taxon>Lactobacillaceae</taxon>
        <taxon>Agrilactobacillus</taxon>
    </lineage>
</organism>
<keyword evidence="2" id="KW-0418">Kinase</keyword>
<dbReference type="Gene3D" id="3.30.420.40">
    <property type="match status" value="2"/>
</dbReference>
<dbReference type="AlphaFoldDB" id="X0PFY0"/>
<comment type="caution">
    <text evidence="2">The sequence shown here is derived from an EMBL/GenBank/DDBJ whole genome shotgun (WGS) entry which is preliminary data.</text>
</comment>
<dbReference type="eggNOG" id="COG2971">
    <property type="taxonomic scope" value="Bacteria"/>
</dbReference>
<dbReference type="Pfam" id="PF01869">
    <property type="entry name" value="BcrAD_BadFG"/>
    <property type="match status" value="1"/>
</dbReference>
<keyword evidence="3" id="KW-1185">Reference proteome</keyword>
<dbReference type="InterPro" id="IPR043129">
    <property type="entry name" value="ATPase_NBD"/>
</dbReference>
<sequence length="304" mass="33114">MQNPYNCILGLDCGATHTDGFIFNDQGQVLGSVRGKGANLVVNQRQATTNLREATRKLLARIPAQFHCRLIVYGIAGINVNGVPKNFAADLGITNYPHYFISDAQLACLSELQGENGVLAIAGTGSVVMAQNHGQYYRVGGWGHLLGDEGSGFHIGKLAILRLTYEYDHGETSDFAKAVYHTLGATTIFEAVRCFYNVQKSDVAKLSQVVFALAQKNDIVALQLLKTAARDLAQQINLAIAKSKLPDPVQLVLSGSPVENNPLYLDILMDYLKADHQIDLQPKANLNNAKGAYYYAQTYHKDGA</sequence>
<keyword evidence="2" id="KW-0808">Transferase</keyword>
<dbReference type="InterPro" id="IPR002731">
    <property type="entry name" value="ATPase_BadF"/>
</dbReference>
<dbReference type="STRING" id="1423734.FC83_GL001495"/>
<dbReference type="Proteomes" id="UP000051236">
    <property type="component" value="Unassembled WGS sequence"/>
</dbReference>
<protein>
    <submittedName>
        <fullName evidence="2">N-acetylglucosamine kinase</fullName>
    </submittedName>
</protein>
<dbReference type="OrthoDB" id="9772633at2"/>
<name>X0PFY0_9LACO</name>
<dbReference type="CDD" id="cd24007">
    <property type="entry name" value="ASKHA_NBD_eukNAGK-like"/>
    <property type="match status" value="1"/>
</dbReference>